<gene>
    <name evidence="1" type="ORF">E2C01_102109</name>
</gene>
<evidence type="ECO:0000313" key="1">
    <source>
        <dbReference type="EMBL" id="MPD06304.1"/>
    </source>
</evidence>
<proteinExistence type="predicted"/>
<dbReference type="OrthoDB" id="3561125at2759"/>
<sequence length="103" mass="11470">MEFIIICPSLQPFERLEATLHRDITAELGLASSRNIFISLQQQGMARGVRVTETSPGHIVVSGSLMELLASRVSMLAFSLYHFFPLGQVPTRYLFVISGCNKK</sequence>
<reference evidence="1 2" key="1">
    <citation type="submission" date="2019-05" db="EMBL/GenBank/DDBJ databases">
        <title>Another draft genome of Portunus trituberculatus and its Hox gene families provides insights of decapod evolution.</title>
        <authorList>
            <person name="Jeong J.-H."/>
            <person name="Song I."/>
            <person name="Kim S."/>
            <person name="Choi T."/>
            <person name="Kim D."/>
            <person name="Ryu S."/>
            <person name="Kim W."/>
        </authorList>
    </citation>
    <scope>NUCLEOTIDE SEQUENCE [LARGE SCALE GENOMIC DNA]</scope>
    <source>
        <tissue evidence="1">Muscle</tissue>
    </source>
</reference>
<dbReference type="Proteomes" id="UP000324222">
    <property type="component" value="Unassembled WGS sequence"/>
</dbReference>
<accession>A0A5B7KHH9</accession>
<name>A0A5B7KHH9_PORTR</name>
<comment type="caution">
    <text evidence="1">The sequence shown here is derived from an EMBL/GenBank/DDBJ whole genome shotgun (WGS) entry which is preliminary data.</text>
</comment>
<dbReference type="AlphaFoldDB" id="A0A5B7KHH9"/>
<evidence type="ECO:0000313" key="2">
    <source>
        <dbReference type="Proteomes" id="UP000324222"/>
    </source>
</evidence>
<organism evidence="1 2">
    <name type="scientific">Portunus trituberculatus</name>
    <name type="common">Swimming crab</name>
    <name type="synonym">Neptunus trituberculatus</name>
    <dbReference type="NCBI Taxonomy" id="210409"/>
    <lineage>
        <taxon>Eukaryota</taxon>
        <taxon>Metazoa</taxon>
        <taxon>Ecdysozoa</taxon>
        <taxon>Arthropoda</taxon>
        <taxon>Crustacea</taxon>
        <taxon>Multicrustacea</taxon>
        <taxon>Malacostraca</taxon>
        <taxon>Eumalacostraca</taxon>
        <taxon>Eucarida</taxon>
        <taxon>Decapoda</taxon>
        <taxon>Pleocyemata</taxon>
        <taxon>Brachyura</taxon>
        <taxon>Eubrachyura</taxon>
        <taxon>Portunoidea</taxon>
        <taxon>Portunidae</taxon>
        <taxon>Portuninae</taxon>
        <taxon>Portunus</taxon>
    </lineage>
</organism>
<keyword evidence="2" id="KW-1185">Reference proteome</keyword>
<protein>
    <submittedName>
        <fullName evidence="1">Uncharacterized protein</fullName>
    </submittedName>
</protein>
<dbReference type="EMBL" id="VSRR010150460">
    <property type="protein sequence ID" value="MPD06304.1"/>
    <property type="molecule type" value="Genomic_DNA"/>
</dbReference>